<protein>
    <submittedName>
        <fullName evidence="1">Uncharacterized protein</fullName>
    </submittedName>
</protein>
<accession>A0A385EGK1</accession>
<reference evidence="1" key="1">
    <citation type="submission" date="2018-07" db="EMBL/GenBank/DDBJ databases">
        <authorList>
            <person name="Wilson K.M."/>
            <person name="Ely B."/>
        </authorList>
    </citation>
    <scope>NUCLEOTIDE SEQUENCE</scope>
</reference>
<name>A0A385EGK1_9CAUD</name>
<proteinExistence type="predicted"/>
<sequence length="100" mass="11790">MTADLEVILRTYHKSGRNGDRAMRDTPYRDYEVVLRRVADRVEVPVRLFDGYDSFNVSIRSDQHRLADALANQLADFFHTSVIREDYEPQVTTTWVKREQ</sequence>
<evidence type="ECO:0000313" key="1">
    <source>
        <dbReference type="EMBL" id="AXQ70038.1"/>
    </source>
</evidence>
<dbReference type="EMBL" id="MH588547">
    <property type="protein sequence ID" value="AXQ70038.1"/>
    <property type="molecule type" value="Genomic_DNA"/>
</dbReference>
<reference evidence="1" key="2">
    <citation type="submission" date="2021-07" db="EMBL/GenBank/DDBJ databases">
        <title>Giant CbK-like Caulobacter bacteriophages have genetically divergent genomes.</title>
        <authorList>
            <person name="Wilson K."/>
            <person name="Ely B."/>
        </authorList>
    </citation>
    <scope>NUCLEOTIDE SEQUENCE</scope>
</reference>
<gene>
    <name evidence="1" type="ORF">CcrSC_gp456</name>
</gene>
<dbReference type="Proteomes" id="UP000259683">
    <property type="component" value="Segment"/>
</dbReference>
<organism evidence="1 2">
    <name type="scientific">Caulobacter phage CcrSC</name>
    <dbReference type="NCBI Taxonomy" id="2283272"/>
    <lineage>
        <taxon>Viruses</taxon>
        <taxon>Duplodnaviria</taxon>
        <taxon>Heunggongvirae</taxon>
        <taxon>Uroviricota</taxon>
        <taxon>Caudoviricetes</taxon>
        <taxon>Jeanschmidtviridae</taxon>
        <taxon>Bertelyvirus</taxon>
        <taxon>Bertelyvirus SC</taxon>
    </lineage>
</organism>
<evidence type="ECO:0000313" key="2">
    <source>
        <dbReference type="Proteomes" id="UP000259683"/>
    </source>
</evidence>
<keyword evidence="2" id="KW-1185">Reference proteome</keyword>